<sequence>MNLICAVCPDCLTKLGLAPDDHCPTHRLHELREEKPTVGFKCDHHDNGARTKPPLPKPKWAGGNIAKQHRTKGNKA</sequence>
<feature type="compositionally biased region" description="Basic and acidic residues" evidence="1">
    <location>
        <begin position="39"/>
        <end position="49"/>
    </location>
</feature>
<accession>A0A1H5M1Q7</accession>
<name>A0A1H5M1Q7_9MICC</name>
<evidence type="ECO:0000313" key="3">
    <source>
        <dbReference type="Proteomes" id="UP000182725"/>
    </source>
</evidence>
<evidence type="ECO:0000256" key="1">
    <source>
        <dbReference type="SAM" id="MobiDB-lite"/>
    </source>
</evidence>
<reference evidence="2 3" key="1">
    <citation type="submission" date="2016-10" db="EMBL/GenBank/DDBJ databases">
        <authorList>
            <person name="de Groot N.N."/>
        </authorList>
    </citation>
    <scope>NUCLEOTIDE SEQUENCE [LARGE SCALE GENOMIC DNA]</scope>
    <source>
        <strain evidence="2 3">DSM 22274</strain>
    </source>
</reference>
<dbReference type="Proteomes" id="UP000182725">
    <property type="component" value="Unassembled WGS sequence"/>
</dbReference>
<organism evidence="2 3">
    <name type="scientific">Arthrobacter alpinus</name>
    <dbReference type="NCBI Taxonomy" id="656366"/>
    <lineage>
        <taxon>Bacteria</taxon>
        <taxon>Bacillati</taxon>
        <taxon>Actinomycetota</taxon>
        <taxon>Actinomycetes</taxon>
        <taxon>Micrococcales</taxon>
        <taxon>Micrococcaceae</taxon>
        <taxon>Arthrobacter</taxon>
    </lineage>
</organism>
<protein>
    <submittedName>
        <fullName evidence="2">Uncharacterized protein</fullName>
    </submittedName>
</protein>
<dbReference type="EMBL" id="FNTV01000001">
    <property type="protein sequence ID" value="SEE83130.1"/>
    <property type="molecule type" value="Genomic_DNA"/>
</dbReference>
<proteinExistence type="predicted"/>
<gene>
    <name evidence="2" type="ORF">SAMN04489740_2708</name>
</gene>
<dbReference type="AlphaFoldDB" id="A0A1H5M1Q7"/>
<evidence type="ECO:0000313" key="2">
    <source>
        <dbReference type="EMBL" id="SEE83130.1"/>
    </source>
</evidence>
<feature type="region of interest" description="Disordered" evidence="1">
    <location>
        <begin position="39"/>
        <end position="76"/>
    </location>
</feature>
<feature type="compositionally biased region" description="Basic residues" evidence="1">
    <location>
        <begin position="67"/>
        <end position="76"/>
    </location>
</feature>